<gene>
    <name evidence="2" type="ORF">BG844_25450</name>
</gene>
<evidence type="ECO:0000259" key="1">
    <source>
        <dbReference type="Pfam" id="PF05175"/>
    </source>
</evidence>
<dbReference type="PANTHER" id="PTHR18895">
    <property type="entry name" value="HEMK METHYLTRANSFERASE"/>
    <property type="match status" value="1"/>
</dbReference>
<dbReference type="InterPro" id="IPR007848">
    <property type="entry name" value="Small_mtfrase_dom"/>
</dbReference>
<dbReference type="GO" id="GO:0032259">
    <property type="term" value="P:methylation"/>
    <property type="evidence" value="ECO:0007669"/>
    <property type="project" value="UniProtKB-KW"/>
</dbReference>
<organism evidence="2 3">
    <name type="scientific">Couchioplanes caeruleus subsp. caeruleus</name>
    <dbReference type="NCBI Taxonomy" id="56427"/>
    <lineage>
        <taxon>Bacteria</taxon>
        <taxon>Bacillati</taxon>
        <taxon>Actinomycetota</taxon>
        <taxon>Actinomycetes</taxon>
        <taxon>Micromonosporales</taxon>
        <taxon>Micromonosporaceae</taxon>
        <taxon>Couchioplanes</taxon>
    </lineage>
</organism>
<dbReference type="InterPro" id="IPR050320">
    <property type="entry name" value="N5-glutamine_MTase"/>
</dbReference>
<protein>
    <submittedName>
        <fullName evidence="2">Methylase</fullName>
    </submittedName>
</protein>
<dbReference type="EMBL" id="MEIA01000300">
    <property type="protein sequence ID" value="OJF11596.1"/>
    <property type="molecule type" value="Genomic_DNA"/>
</dbReference>
<comment type="caution">
    <text evidence="2">The sequence shown here is derived from an EMBL/GenBank/DDBJ whole genome shotgun (WGS) entry which is preliminary data.</text>
</comment>
<name>A0A1K0GKS0_9ACTN</name>
<dbReference type="Gene3D" id="3.40.50.150">
    <property type="entry name" value="Vaccinia Virus protein VP39"/>
    <property type="match status" value="1"/>
</dbReference>
<dbReference type="AlphaFoldDB" id="A0A1K0GKS0"/>
<sequence length="260" mass="26943">MKSVLPADLAEAVARLRAAGCVFAEDEAAVLAEAAPDAAALAESVRRRAGGEPLEQVVGYADFCGVRVRLRPGVFVPRVRSELLVRLAAAHAAPGTVVVDLCCGSGALGLAVRHRVPGIELHAADSDPVAVACARDNLGTDVHQGDLFAALPDGLRGRIGVLLANVPYVATRHIPFLPAEARLHEPHTALDGGEDGLDAFRAVVAAATAWLAPGGLLLSEITGEQIEPATATVRSAGLHPWIHTDDDLEAAVVTVTTAKR</sequence>
<dbReference type="Pfam" id="PF05175">
    <property type="entry name" value="MTS"/>
    <property type="match status" value="1"/>
</dbReference>
<dbReference type="NCBIfam" id="TIGR03704">
    <property type="entry name" value="PrmC_rel_meth"/>
    <property type="match status" value="1"/>
</dbReference>
<dbReference type="SUPFAM" id="SSF53335">
    <property type="entry name" value="S-adenosyl-L-methionine-dependent methyltransferases"/>
    <property type="match status" value="1"/>
</dbReference>
<accession>A0A1K0GKS0</accession>
<proteinExistence type="predicted"/>
<dbReference type="Proteomes" id="UP000182486">
    <property type="component" value="Unassembled WGS sequence"/>
</dbReference>
<dbReference type="CDD" id="cd02440">
    <property type="entry name" value="AdoMet_MTases"/>
    <property type="match status" value="1"/>
</dbReference>
<dbReference type="InterPro" id="IPR022446">
    <property type="entry name" value="MeTrfrase_put"/>
</dbReference>
<keyword evidence="2" id="KW-0489">Methyltransferase</keyword>
<evidence type="ECO:0000313" key="2">
    <source>
        <dbReference type="EMBL" id="OJF11596.1"/>
    </source>
</evidence>
<evidence type="ECO:0000313" key="3">
    <source>
        <dbReference type="Proteomes" id="UP000182486"/>
    </source>
</evidence>
<feature type="domain" description="Methyltransferase small" evidence="1">
    <location>
        <begin position="80"/>
        <end position="149"/>
    </location>
</feature>
<keyword evidence="3" id="KW-1185">Reference proteome</keyword>
<dbReference type="PANTHER" id="PTHR18895:SF74">
    <property type="entry name" value="MTRF1L RELEASE FACTOR GLUTAMINE METHYLTRANSFERASE"/>
    <property type="match status" value="1"/>
</dbReference>
<keyword evidence="2" id="KW-0808">Transferase</keyword>
<dbReference type="InterPro" id="IPR029063">
    <property type="entry name" value="SAM-dependent_MTases_sf"/>
</dbReference>
<dbReference type="RefSeq" id="WP_071807908.1">
    <property type="nucleotide sequence ID" value="NZ_MEIA01000300.1"/>
</dbReference>
<reference evidence="2 3" key="1">
    <citation type="submission" date="2016-09" db="EMBL/GenBank/DDBJ databases">
        <title>Couchioplanes caeruleus draft genome sequence.</title>
        <authorList>
            <person name="Sheehan J."/>
            <person name="Caffrey P."/>
        </authorList>
    </citation>
    <scope>NUCLEOTIDE SEQUENCE [LARGE SCALE GENOMIC DNA]</scope>
    <source>
        <strain evidence="2 3">DSM 43634</strain>
    </source>
</reference>
<dbReference type="GO" id="GO:0008168">
    <property type="term" value="F:methyltransferase activity"/>
    <property type="evidence" value="ECO:0007669"/>
    <property type="project" value="UniProtKB-KW"/>
</dbReference>